<reference evidence="12" key="1">
    <citation type="submission" date="2025-08" db="UniProtKB">
        <authorList>
            <consortium name="Ensembl"/>
        </authorList>
    </citation>
    <scope>IDENTIFICATION</scope>
</reference>
<evidence type="ECO:0000256" key="9">
    <source>
        <dbReference type="ARBA" id="ARBA00023128"/>
    </source>
</evidence>
<evidence type="ECO:0000256" key="2">
    <source>
        <dbReference type="ARBA" id="ARBA00004673"/>
    </source>
</evidence>
<dbReference type="AlphaFoldDB" id="A0A8D0CDT6"/>
<proteinExistence type="inferred from homology"/>
<evidence type="ECO:0000256" key="10">
    <source>
        <dbReference type="ARBA" id="ARBA00023136"/>
    </source>
</evidence>
<evidence type="ECO:0000256" key="8">
    <source>
        <dbReference type="ARBA" id="ARBA00023002"/>
    </source>
</evidence>
<dbReference type="GO" id="GO:0097250">
    <property type="term" value="P:mitochondrial respirasome assembly"/>
    <property type="evidence" value="ECO:0007669"/>
    <property type="project" value="TreeGrafter"/>
</dbReference>
<evidence type="ECO:0000313" key="13">
    <source>
        <dbReference type="Proteomes" id="UP000694421"/>
    </source>
</evidence>
<accession>A0A8D0CDT6</accession>
<dbReference type="Gene3D" id="4.10.91.10">
    <property type="entry name" value="Cytochrome c oxidase, subunit VIIa"/>
    <property type="match status" value="1"/>
</dbReference>
<keyword evidence="10" id="KW-0472">Membrane</keyword>
<dbReference type="PANTHER" id="PTHR10510">
    <property type="entry name" value="CYTOCHROME C OXIDASE POLYPEPTIDE 7A"/>
    <property type="match status" value="1"/>
</dbReference>
<dbReference type="SUPFAM" id="SSF81419">
    <property type="entry name" value="Mitochondrial cytochrome c oxidase subunit VIIa"/>
    <property type="match status" value="1"/>
</dbReference>
<keyword evidence="5" id="KW-0999">Mitochondrion inner membrane</keyword>
<dbReference type="GO" id="GO:0002082">
    <property type="term" value="P:regulation of oxidative phosphorylation"/>
    <property type="evidence" value="ECO:0007669"/>
    <property type="project" value="TreeGrafter"/>
</dbReference>
<dbReference type="Pfam" id="PF02238">
    <property type="entry name" value="COX7a"/>
    <property type="match status" value="1"/>
</dbReference>
<evidence type="ECO:0000256" key="5">
    <source>
        <dbReference type="ARBA" id="ARBA00022792"/>
    </source>
</evidence>
<protein>
    <recommendedName>
        <fullName evidence="11">Cytochrome c oxidase subunit 7A1, mitochondrial</fullName>
    </recommendedName>
</protein>
<evidence type="ECO:0000256" key="7">
    <source>
        <dbReference type="ARBA" id="ARBA00022989"/>
    </source>
</evidence>
<dbReference type="FunFam" id="4.10.91.10:FF:000001">
    <property type="entry name" value="Cytochrome c oxidase subunit 7A1, mitochondrial"/>
    <property type="match status" value="1"/>
</dbReference>
<evidence type="ECO:0000256" key="6">
    <source>
        <dbReference type="ARBA" id="ARBA00022946"/>
    </source>
</evidence>
<sequence>MNSLLASRIRSLRCLSTSAHQLKNKVPEYQKIFQEDNGLPVHLKGGTKDLVLYRITMTLTTVGKCALGYPSNILPDIGVGDPGCERIPGYSFYCSEFRKVPFLDYSFLDP</sequence>
<evidence type="ECO:0000256" key="3">
    <source>
        <dbReference type="ARBA" id="ARBA00009331"/>
    </source>
</evidence>
<organism evidence="12 13">
    <name type="scientific">Salvator merianae</name>
    <name type="common">Argentine black and white tegu</name>
    <name type="synonym">Tupinambis merianae</name>
    <dbReference type="NCBI Taxonomy" id="96440"/>
    <lineage>
        <taxon>Eukaryota</taxon>
        <taxon>Metazoa</taxon>
        <taxon>Chordata</taxon>
        <taxon>Craniata</taxon>
        <taxon>Vertebrata</taxon>
        <taxon>Euteleostomi</taxon>
        <taxon>Lepidosauria</taxon>
        <taxon>Squamata</taxon>
        <taxon>Bifurcata</taxon>
        <taxon>Unidentata</taxon>
        <taxon>Episquamata</taxon>
        <taxon>Laterata</taxon>
        <taxon>Teiioidea</taxon>
        <taxon>Teiidae</taxon>
        <taxon>Salvator</taxon>
    </lineage>
</organism>
<keyword evidence="7" id="KW-1133">Transmembrane helix</keyword>
<keyword evidence="9" id="KW-0496">Mitochondrion</keyword>
<evidence type="ECO:0000256" key="1">
    <source>
        <dbReference type="ARBA" id="ARBA00004434"/>
    </source>
</evidence>
<keyword evidence="8" id="KW-0560">Oxidoreductase</keyword>
<dbReference type="CDD" id="cd00928">
    <property type="entry name" value="Cyt_c_Oxidase_VIIa"/>
    <property type="match status" value="1"/>
</dbReference>
<evidence type="ECO:0000256" key="11">
    <source>
        <dbReference type="ARBA" id="ARBA00040382"/>
    </source>
</evidence>
<dbReference type="GO" id="GO:0045277">
    <property type="term" value="C:respiratory chain complex IV"/>
    <property type="evidence" value="ECO:0007669"/>
    <property type="project" value="InterPro"/>
</dbReference>
<dbReference type="PANTHER" id="PTHR10510:SF5">
    <property type="entry name" value="CYTOCHROME C OXIDASE SUBUNIT 7A1, MITOCHONDRIAL"/>
    <property type="match status" value="1"/>
</dbReference>
<dbReference type="Proteomes" id="UP000694421">
    <property type="component" value="Unplaced"/>
</dbReference>
<dbReference type="GO" id="GO:0005743">
    <property type="term" value="C:mitochondrial inner membrane"/>
    <property type="evidence" value="ECO:0007669"/>
    <property type="project" value="UniProtKB-SubCell"/>
</dbReference>
<name>A0A8D0CDT6_SALMN</name>
<dbReference type="Ensembl" id="ENSSMRT00000023129.1">
    <property type="protein sequence ID" value="ENSSMRP00000019712.1"/>
    <property type="gene ID" value="ENSSMRG00000015379.1"/>
</dbReference>
<keyword evidence="4" id="KW-0812">Transmembrane</keyword>
<evidence type="ECO:0000313" key="12">
    <source>
        <dbReference type="Ensembl" id="ENSSMRP00000019712.1"/>
    </source>
</evidence>
<dbReference type="InterPro" id="IPR039297">
    <property type="entry name" value="COX7a"/>
</dbReference>
<dbReference type="InterPro" id="IPR003177">
    <property type="entry name" value="Cytc_oxidase_su7a_met"/>
</dbReference>
<dbReference type="GeneTree" id="ENSGT00940000175315"/>
<comment type="pathway">
    <text evidence="2">Energy metabolism; oxidative phosphorylation.</text>
</comment>
<dbReference type="GO" id="GO:0006123">
    <property type="term" value="P:mitochondrial electron transport, cytochrome c to oxygen"/>
    <property type="evidence" value="ECO:0007669"/>
    <property type="project" value="InterPro"/>
</dbReference>
<dbReference type="InterPro" id="IPR036539">
    <property type="entry name" value="Cyt_c_oxidase_su7a_sf"/>
</dbReference>
<keyword evidence="13" id="KW-1185">Reference proteome</keyword>
<evidence type="ECO:0000256" key="4">
    <source>
        <dbReference type="ARBA" id="ARBA00022692"/>
    </source>
</evidence>
<comment type="subcellular location">
    <subcellularLocation>
        <location evidence="1">Mitochondrion inner membrane</location>
        <topology evidence="1">Single-pass membrane protein</topology>
    </subcellularLocation>
</comment>
<keyword evidence="6" id="KW-0809">Transit peptide</keyword>
<dbReference type="GO" id="GO:0016491">
    <property type="term" value="F:oxidoreductase activity"/>
    <property type="evidence" value="ECO:0007669"/>
    <property type="project" value="UniProtKB-KW"/>
</dbReference>
<reference evidence="12" key="2">
    <citation type="submission" date="2025-09" db="UniProtKB">
        <authorList>
            <consortium name="Ensembl"/>
        </authorList>
    </citation>
    <scope>IDENTIFICATION</scope>
</reference>
<comment type="similarity">
    <text evidence="3">Belongs to the cytochrome c oxidase VIIa family.</text>
</comment>